<dbReference type="AlphaFoldDB" id="A0AAN6P178"/>
<sequence length="107" mass="12098">STVGEAWSLESLGIWTDCEAAVGAWLPGARLRGSQAQEVNTDPELMRSARHRALEIERMKWFISSSFYFGPGQFPRISEPLFITWENENRTGKPFSPIPGWTRLGID</sequence>
<evidence type="ECO:0000313" key="1">
    <source>
        <dbReference type="EMBL" id="KAK3954659.1"/>
    </source>
</evidence>
<name>A0AAN6P178_9PEZI</name>
<dbReference type="EMBL" id="MU859086">
    <property type="protein sequence ID" value="KAK3954659.1"/>
    <property type="molecule type" value="Genomic_DNA"/>
</dbReference>
<reference evidence="1" key="1">
    <citation type="journal article" date="2023" name="Mol. Phylogenet. Evol.">
        <title>Genome-scale phylogeny and comparative genomics of the fungal order Sordariales.</title>
        <authorList>
            <person name="Hensen N."/>
            <person name="Bonometti L."/>
            <person name="Westerberg I."/>
            <person name="Brannstrom I.O."/>
            <person name="Guillou S."/>
            <person name="Cros-Aarteil S."/>
            <person name="Calhoun S."/>
            <person name="Haridas S."/>
            <person name="Kuo A."/>
            <person name="Mondo S."/>
            <person name="Pangilinan J."/>
            <person name="Riley R."/>
            <person name="LaButti K."/>
            <person name="Andreopoulos B."/>
            <person name="Lipzen A."/>
            <person name="Chen C."/>
            <person name="Yan M."/>
            <person name="Daum C."/>
            <person name="Ng V."/>
            <person name="Clum A."/>
            <person name="Steindorff A."/>
            <person name="Ohm R.A."/>
            <person name="Martin F."/>
            <person name="Silar P."/>
            <person name="Natvig D.O."/>
            <person name="Lalanne C."/>
            <person name="Gautier V."/>
            <person name="Ament-Velasquez S.L."/>
            <person name="Kruys A."/>
            <person name="Hutchinson M.I."/>
            <person name="Powell A.J."/>
            <person name="Barry K."/>
            <person name="Miller A.N."/>
            <person name="Grigoriev I.V."/>
            <person name="Debuchy R."/>
            <person name="Gladieux P."/>
            <person name="Hiltunen Thoren M."/>
            <person name="Johannesson H."/>
        </authorList>
    </citation>
    <scope>NUCLEOTIDE SEQUENCE</scope>
    <source>
        <strain evidence="1">CBS 626.80</strain>
    </source>
</reference>
<feature type="non-terminal residue" evidence="1">
    <location>
        <position position="107"/>
    </location>
</feature>
<feature type="non-terminal residue" evidence="1">
    <location>
        <position position="1"/>
    </location>
</feature>
<comment type="caution">
    <text evidence="1">The sequence shown here is derived from an EMBL/GenBank/DDBJ whole genome shotgun (WGS) entry which is preliminary data.</text>
</comment>
<accession>A0AAN6P178</accession>
<organism evidence="1 2">
    <name type="scientific">Pseudoneurospora amorphoporcata</name>
    <dbReference type="NCBI Taxonomy" id="241081"/>
    <lineage>
        <taxon>Eukaryota</taxon>
        <taxon>Fungi</taxon>
        <taxon>Dikarya</taxon>
        <taxon>Ascomycota</taxon>
        <taxon>Pezizomycotina</taxon>
        <taxon>Sordariomycetes</taxon>
        <taxon>Sordariomycetidae</taxon>
        <taxon>Sordariales</taxon>
        <taxon>Sordariaceae</taxon>
        <taxon>Pseudoneurospora</taxon>
    </lineage>
</organism>
<dbReference type="Proteomes" id="UP001303222">
    <property type="component" value="Unassembled WGS sequence"/>
</dbReference>
<evidence type="ECO:0000313" key="2">
    <source>
        <dbReference type="Proteomes" id="UP001303222"/>
    </source>
</evidence>
<proteinExistence type="predicted"/>
<keyword evidence="2" id="KW-1185">Reference proteome</keyword>
<protein>
    <submittedName>
        <fullName evidence="1">Uncharacterized protein</fullName>
    </submittedName>
</protein>
<gene>
    <name evidence="1" type="ORF">QBC32DRAFT_199471</name>
</gene>
<reference evidence="1" key="2">
    <citation type="submission" date="2023-06" db="EMBL/GenBank/DDBJ databases">
        <authorList>
            <consortium name="Lawrence Berkeley National Laboratory"/>
            <person name="Mondo S.J."/>
            <person name="Hensen N."/>
            <person name="Bonometti L."/>
            <person name="Westerberg I."/>
            <person name="Brannstrom I.O."/>
            <person name="Guillou S."/>
            <person name="Cros-Aarteil S."/>
            <person name="Calhoun S."/>
            <person name="Haridas S."/>
            <person name="Kuo A."/>
            <person name="Pangilinan J."/>
            <person name="Riley R."/>
            <person name="Labutti K."/>
            <person name="Andreopoulos B."/>
            <person name="Lipzen A."/>
            <person name="Chen C."/>
            <person name="Yanf M."/>
            <person name="Daum C."/>
            <person name="Ng V."/>
            <person name="Clum A."/>
            <person name="Steindorff A."/>
            <person name="Ohm R."/>
            <person name="Martin F."/>
            <person name="Silar P."/>
            <person name="Natvig D."/>
            <person name="Lalanne C."/>
            <person name="Gautier V."/>
            <person name="Ament-Velasquez S.L."/>
            <person name="Kruys A."/>
            <person name="Hutchinson M.I."/>
            <person name="Powell A.J."/>
            <person name="Barry K."/>
            <person name="Miller A.N."/>
            <person name="Grigoriev I.V."/>
            <person name="Debuchy R."/>
            <person name="Gladieux P."/>
            <person name="Thoren M.H."/>
            <person name="Johannesson H."/>
        </authorList>
    </citation>
    <scope>NUCLEOTIDE SEQUENCE</scope>
    <source>
        <strain evidence="1">CBS 626.80</strain>
    </source>
</reference>